<dbReference type="AlphaFoldDB" id="A0A4R0XBX0"/>
<evidence type="ECO:0000313" key="1">
    <source>
        <dbReference type="EMBL" id="TCG04467.1"/>
    </source>
</evidence>
<comment type="caution">
    <text evidence="1">The sequence shown here is derived from an EMBL/GenBank/DDBJ whole genome shotgun (WGS) entry which is preliminary data.</text>
</comment>
<keyword evidence="2" id="KW-1185">Reference proteome</keyword>
<dbReference type="EMBL" id="MWML01000249">
    <property type="protein sequence ID" value="TCG04467.1"/>
    <property type="molecule type" value="Genomic_DNA"/>
</dbReference>
<name>A0A4R0XBX0_9BURK</name>
<sequence>MMSNLQRTIDADPFRIVIDLQKEFDPVESDKVIGYRGSAIISRLDGGVVYRSFLRYLVNQGEPIADRNNAMTDTEGRARKAIQAGFPC</sequence>
<protein>
    <submittedName>
        <fullName evidence="1">Uncharacterized protein</fullName>
    </submittedName>
</protein>
<evidence type="ECO:0000313" key="2">
    <source>
        <dbReference type="Proteomes" id="UP000294200"/>
    </source>
</evidence>
<proteinExistence type="predicted"/>
<accession>A0A4R0XBX0</accession>
<organism evidence="1 2">
    <name type="scientific">Paraburkholderia steynii</name>
    <dbReference type="NCBI Taxonomy" id="1245441"/>
    <lineage>
        <taxon>Bacteria</taxon>
        <taxon>Pseudomonadati</taxon>
        <taxon>Pseudomonadota</taxon>
        <taxon>Betaproteobacteria</taxon>
        <taxon>Burkholderiales</taxon>
        <taxon>Burkholderiaceae</taxon>
        <taxon>Paraburkholderia</taxon>
    </lineage>
</organism>
<gene>
    <name evidence="1" type="ORF">BZM27_40660</name>
</gene>
<dbReference type="Proteomes" id="UP000294200">
    <property type="component" value="Unassembled WGS sequence"/>
</dbReference>
<reference evidence="1 2" key="1">
    <citation type="submission" date="2017-02" db="EMBL/GenBank/DDBJ databases">
        <title>Paraburkholderia sophoroidis sp. nov. and Paraburkholderia steynii sp. nov. rhizobial symbionts of the fynbos legume Hypocalyptus sophoroides.</title>
        <authorList>
            <person name="Steenkamp E.T."/>
            <person name="Beukes C.W."/>
            <person name="Van Zyl E."/>
            <person name="Avontuur J."/>
            <person name="Chan W.Y."/>
            <person name="Hassen A."/>
            <person name="Palmer M."/>
            <person name="Mthombeni L."/>
            <person name="Phalane F."/>
            <person name="Sereme K."/>
            <person name="Venter S.N."/>
        </authorList>
    </citation>
    <scope>NUCLEOTIDE SEQUENCE [LARGE SCALE GENOMIC DNA]</scope>
    <source>
        <strain evidence="1 2">HC1.1ba</strain>
    </source>
</reference>